<dbReference type="Proteomes" id="UP000730482">
    <property type="component" value="Unassembled WGS sequence"/>
</dbReference>
<dbReference type="EMBL" id="JAAFYZ010000403">
    <property type="protein sequence ID" value="MBS2554566.1"/>
    <property type="molecule type" value="Genomic_DNA"/>
</dbReference>
<evidence type="ECO:0000313" key="1">
    <source>
        <dbReference type="EMBL" id="MBS2554566.1"/>
    </source>
</evidence>
<name>A0ABS5L8A3_9ACTN</name>
<protein>
    <recommendedName>
        <fullName evidence="3">Secreted protein</fullName>
    </recommendedName>
</protein>
<proteinExistence type="predicted"/>
<accession>A0ABS5L8A3</accession>
<reference evidence="1 2" key="1">
    <citation type="submission" date="2020-02" db="EMBL/GenBank/DDBJ databases">
        <title>Acidophilic actinobacteria isolated from forest soil.</title>
        <authorList>
            <person name="Golinska P."/>
        </authorList>
    </citation>
    <scope>NUCLEOTIDE SEQUENCE [LARGE SCALE GENOMIC DNA]</scope>
    <source>
        <strain evidence="1 2">NL8</strain>
    </source>
</reference>
<comment type="caution">
    <text evidence="1">The sequence shown here is derived from an EMBL/GenBank/DDBJ whole genome shotgun (WGS) entry which is preliminary data.</text>
</comment>
<gene>
    <name evidence="1" type="ORF">KGQ19_47705</name>
</gene>
<organism evidence="1 2">
    <name type="scientific">Catenulispora pinistramenti</name>
    <dbReference type="NCBI Taxonomy" id="2705254"/>
    <lineage>
        <taxon>Bacteria</taxon>
        <taxon>Bacillati</taxon>
        <taxon>Actinomycetota</taxon>
        <taxon>Actinomycetes</taxon>
        <taxon>Catenulisporales</taxon>
        <taxon>Catenulisporaceae</taxon>
        <taxon>Catenulispora</taxon>
    </lineage>
</organism>
<evidence type="ECO:0008006" key="3">
    <source>
        <dbReference type="Google" id="ProtNLM"/>
    </source>
</evidence>
<sequence>MPNRRVKPLRVWLNPDHGPALAALPYALVWATTWQHEANEYIGPVLGLPELPVITWPEPRTEPAGGLYWKTPSIVTWAAGRPFAWIDDEITDADRDWVRTHHDAPALLRRIDPAVGLAAEDFAALAAWVEESD</sequence>
<keyword evidence="2" id="KW-1185">Reference proteome</keyword>
<evidence type="ECO:0000313" key="2">
    <source>
        <dbReference type="Proteomes" id="UP000730482"/>
    </source>
</evidence>